<dbReference type="PROSITE" id="PS50297">
    <property type="entry name" value="ANK_REP_REGION"/>
    <property type="match status" value="1"/>
</dbReference>
<evidence type="ECO:0000256" key="1">
    <source>
        <dbReference type="ARBA" id="ARBA00022737"/>
    </source>
</evidence>
<keyword evidence="1" id="KW-0677">Repeat</keyword>
<feature type="repeat" description="ANK" evidence="3">
    <location>
        <begin position="69"/>
        <end position="101"/>
    </location>
</feature>
<evidence type="ECO:0000256" key="3">
    <source>
        <dbReference type="PROSITE-ProRule" id="PRU00023"/>
    </source>
</evidence>
<sequence length="176" mass="19183">MGSADWAVQAAEGARTATNPEPESRTATHPEQEIQQLQRYFFAAARTGELVVLTEFLTAGYPVNERNEQSYTALMIAAYAGQATAVDVLLHAGADACLRDKRGHTALMGAMIKAEWDIARTLYDIDCDQENSAKATDEVTDKAQMTAAQFAQVFGQSEKFKAMVEAKNLKTLQAGF</sequence>
<evidence type="ECO:0000256" key="4">
    <source>
        <dbReference type="SAM" id="MobiDB-lite"/>
    </source>
</evidence>
<name>A0A437QFP6_9GAMM</name>
<reference evidence="5 6" key="1">
    <citation type="submission" date="2019-01" db="EMBL/GenBank/DDBJ databases">
        <authorList>
            <person name="Chen W.-M."/>
        </authorList>
    </citation>
    <scope>NUCLEOTIDE SEQUENCE [LARGE SCALE GENOMIC DNA]</scope>
    <source>
        <strain evidence="5 6">KYPC3</strain>
    </source>
</reference>
<dbReference type="OrthoDB" id="307920at2"/>
<dbReference type="InterPro" id="IPR050889">
    <property type="entry name" value="Dendritic_Spine_Reg/Scaffold"/>
</dbReference>
<dbReference type="InterPro" id="IPR036770">
    <property type="entry name" value="Ankyrin_rpt-contain_sf"/>
</dbReference>
<evidence type="ECO:0000313" key="5">
    <source>
        <dbReference type="EMBL" id="RVU33365.1"/>
    </source>
</evidence>
<evidence type="ECO:0000256" key="2">
    <source>
        <dbReference type="ARBA" id="ARBA00023043"/>
    </source>
</evidence>
<keyword evidence="6" id="KW-1185">Reference proteome</keyword>
<dbReference type="Gene3D" id="1.25.40.20">
    <property type="entry name" value="Ankyrin repeat-containing domain"/>
    <property type="match status" value="1"/>
</dbReference>
<keyword evidence="2 3" id="KW-0040">ANK repeat</keyword>
<dbReference type="Proteomes" id="UP000283077">
    <property type="component" value="Unassembled WGS sequence"/>
</dbReference>
<gene>
    <name evidence="5" type="ORF">EOE67_17080</name>
</gene>
<dbReference type="PANTHER" id="PTHR24166:SF48">
    <property type="entry name" value="PROTEIN VAPYRIN"/>
    <property type="match status" value="1"/>
</dbReference>
<dbReference type="SUPFAM" id="SSF48403">
    <property type="entry name" value="Ankyrin repeat"/>
    <property type="match status" value="1"/>
</dbReference>
<proteinExistence type="predicted"/>
<dbReference type="AlphaFoldDB" id="A0A437QFP6"/>
<feature type="region of interest" description="Disordered" evidence="4">
    <location>
        <begin position="1"/>
        <end position="30"/>
    </location>
</feature>
<dbReference type="PROSITE" id="PS50088">
    <property type="entry name" value="ANK_REPEAT"/>
    <property type="match status" value="1"/>
</dbReference>
<dbReference type="Pfam" id="PF12796">
    <property type="entry name" value="Ank_2"/>
    <property type="match status" value="1"/>
</dbReference>
<evidence type="ECO:0000313" key="6">
    <source>
        <dbReference type="Proteomes" id="UP000283077"/>
    </source>
</evidence>
<dbReference type="EMBL" id="SACS01000023">
    <property type="protein sequence ID" value="RVU33365.1"/>
    <property type="molecule type" value="Genomic_DNA"/>
</dbReference>
<protein>
    <submittedName>
        <fullName evidence="5">Ankyrin repeat domain-containing protein</fullName>
    </submittedName>
</protein>
<dbReference type="PANTHER" id="PTHR24166">
    <property type="entry name" value="ROLLING PEBBLES, ISOFORM B"/>
    <property type="match status" value="1"/>
</dbReference>
<comment type="caution">
    <text evidence="5">The sequence shown here is derived from an EMBL/GenBank/DDBJ whole genome shotgun (WGS) entry which is preliminary data.</text>
</comment>
<accession>A0A437QFP6</accession>
<organism evidence="5 6">
    <name type="scientific">Rheinheimera riviphila</name>
    <dbReference type="NCBI Taxonomy" id="1834037"/>
    <lineage>
        <taxon>Bacteria</taxon>
        <taxon>Pseudomonadati</taxon>
        <taxon>Pseudomonadota</taxon>
        <taxon>Gammaproteobacteria</taxon>
        <taxon>Chromatiales</taxon>
        <taxon>Chromatiaceae</taxon>
        <taxon>Rheinheimera</taxon>
    </lineage>
</organism>
<dbReference type="InterPro" id="IPR002110">
    <property type="entry name" value="Ankyrin_rpt"/>
</dbReference>